<comment type="caution">
    <text evidence="1">The sequence shown here is derived from an EMBL/GenBank/DDBJ whole genome shotgun (WGS) entry which is preliminary data.</text>
</comment>
<keyword evidence="2" id="KW-1185">Reference proteome</keyword>
<reference evidence="1" key="1">
    <citation type="journal article" date="2022" name="bioRxiv">
        <title>Sequencing and chromosome-scale assembly of the giantPleurodeles waltlgenome.</title>
        <authorList>
            <person name="Brown T."/>
            <person name="Elewa A."/>
            <person name="Iarovenko S."/>
            <person name="Subramanian E."/>
            <person name="Araus A.J."/>
            <person name="Petzold A."/>
            <person name="Susuki M."/>
            <person name="Suzuki K.-i.T."/>
            <person name="Hayashi T."/>
            <person name="Toyoda A."/>
            <person name="Oliveira C."/>
            <person name="Osipova E."/>
            <person name="Leigh N.D."/>
            <person name="Simon A."/>
            <person name="Yun M.H."/>
        </authorList>
    </citation>
    <scope>NUCLEOTIDE SEQUENCE</scope>
    <source>
        <strain evidence="1">20211129_DDA</strain>
        <tissue evidence="1">Liver</tissue>
    </source>
</reference>
<proteinExistence type="predicted"/>
<accession>A0AAV7T230</accession>
<evidence type="ECO:0000313" key="2">
    <source>
        <dbReference type="Proteomes" id="UP001066276"/>
    </source>
</evidence>
<dbReference type="Proteomes" id="UP001066276">
    <property type="component" value="Chromosome 4_1"/>
</dbReference>
<sequence>MQAVLRLDVRLEDVVPRRRGTGHLLRRSGASLARRVSAGGRGAGRVGAVALSGRQGARFASARVAGKLRGGRAIKQARLPRDNAAERGAAILEERSLGGTHKMAAPRGKSDFMESLSSEEFLTEEHRLKEAREQEEEVIIISDDEQEGQENLGLVGSFIHEPDVSFLGKEAGVDGLGESSYERCSSIKSFVGNVRAQEVLLMGEQVDMVDKDGFVVKGSVGGQTGRGLSRVKAKVLLDRWHSGCQEAMAGCDAPRFLGRLSEAAVHQDAGRHAGGQSLPVKARALLVHRKEERVNSGAVYPTTREAGVRCSLGHSAGSILEDEQPSTSWGAGASFDMQEETLLDYEEDEEEQNARVAVPVLQSMVPEVVQGDRSGTRRKITAGYLPRGKLAGISFYGKYFWGYDPVEGEICRRILAGWASGRKRDDCVRGTIVCSSFAAAWSGRVLAVLLPAARAAANLGLVSPGLGRSDPKFAAEKLKIL</sequence>
<organism evidence="1 2">
    <name type="scientific">Pleurodeles waltl</name>
    <name type="common">Iberian ribbed newt</name>
    <dbReference type="NCBI Taxonomy" id="8319"/>
    <lineage>
        <taxon>Eukaryota</taxon>
        <taxon>Metazoa</taxon>
        <taxon>Chordata</taxon>
        <taxon>Craniata</taxon>
        <taxon>Vertebrata</taxon>
        <taxon>Euteleostomi</taxon>
        <taxon>Amphibia</taxon>
        <taxon>Batrachia</taxon>
        <taxon>Caudata</taxon>
        <taxon>Salamandroidea</taxon>
        <taxon>Salamandridae</taxon>
        <taxon>Pleurodelinae</taxon>
        <taxon>Pleurodeles</taxon>
    </lineage>
</organism>
<evidence type="ECO:0000313" key="1">
    <source>
        <dbReference type="EMBL" id="KAJ1170508.1"/>
    </source>
</evidence>
<gene>
    <name evidence="1" type="ORF">NDU88_002383</name>
</gene>
<dbReference type="AlphaFoldDB" id="A0AAV7T230"/>
<dbReference type="EMBL" id="JANPWB010000007">
    <property type="protein sequence ID" value="KAJ1170508.1"/>
    <property type="molecule type" value="Genomic_DNA"/>
</dbReference>
<protein>
    <submittedName>
        <fullName evidence="1">Uncharacterized protein</fullName>
    </submittedName>
</protein>
<name>A0AAV7T230_PLEWA</name>